<reference evidence="1" key="1">
    <citation type="submission" date="2023-05" db="EMBL/GenBank/DDBJ databases">
        <title>Nepenthes gracilis genome sequencing.</title>
        <authorList>
            <person name="Fukushima K."/>
        </authorList>
    </citation>
    <scope>NUCLEOTIDE SEQUENCE</scope>
    <source>
        <strain evidence="1">SING2019-196</strain>
    </source>
</reference>
<evidence type="ECO:0000313" key="1">
    <source>
        <dbReference type="EMBL" id="GMH15829.1"/>
    </source>
</evidence>
<organism evidence="1 2">
    <name type="scientific">Nepenthes gracilis</name>
    <name type="common">Slender pitcher plant</name>
    <dbReference type="NCBI Taxonomy" id="150966"/>
    <lineage>
        <taxon>Eukaryota</taxon>
        <taxon>Viridiplantae</taxon>
        <taxon>Streptophyta</taxon>
        <taxon>Embryophyta</taxon>
        <taxon>Tracheophyta</taxon>
        <taxon>Spermatophyta</taxon>
        <taxon>Magnoliopsida</taxon>
        <taxon>eudicotyledons</taxon>
        <taxon>Gunneridae</taxon>
        <taxon>Pentapetalae</taxon>
        <taxon>Caryophyllales</taxon>
        <taxon>Nepenthaceae</taxon>
        <taxon>Nepenthes</taxon>
    </lineage>
</organism>
<evidence type="ECO:0000313" key="2">
    <source>
        <dbReference type="Proteomes" id="UP001279734"/>
    </source>
</evidence>
<sequence length="195" mass="21406">MNPTAAHPPQIEISSASKHMNPLFYGLPNNPSEMNFSFSRCDDLHPHRLNDLGLGFSSVILNGGDEFRNGCNSSKPSIYDLISSSSVLPNYNYTFRSSSPSSCFTTKTTSTPSISSVLPASNLQQQQIFMSGGLKNSQADSLLRPHCPMTTSKRKTAIIRLINPSWVHLIRPFFGVEQLLVLGLTLPILGHQCLI</sequence>
<dbReference type="AlphaFoldDB" id="A0AAD3SRZ9"/>
<keyword evidence="2" id="KW-1185">Reference proteome</keyword>
<gene>
    <name evidence="1" type="ORF">Nepgr_017670</name>
</gene>
<dbReference type="Proteomes" id="UP001279734">
    <property type="component" value="Unassembled WGS sequence"/>
</dbReference>
<name>A0AAD3SRZ9_NEPGR</name>
<dbReference type="EMBL" id="BSYO01000015">
    <property type="protein sequence ID" value="GMH15829.1"/>
    <property type="molecule type" value="Genomic_DNA"/>
</dbReference>
<protein>
    <submittedName>
        <fullName evidence="1">Uncharacterized protein</fullName>
    </submittedName>
</protein>
<accession>A0AAD3SRZ9</accession>
<proteinExistence type="predicted"/>
<comment type="caution">
    <text evidence="1">The sequence shown here is derived from an EMBL/GenBank/DDBJ whole genome shotgun (WGS) entry which is preliminary data.</text>
</comment>